<dbReference type="Proteomes" id="UP000019141">
    <property type="component" value="Unassembled WGS sequence"/>
</dbReference>
<gene>
    <name evidence="4" type="ORF">ETSY1_21920</name>
</gene>
<keyword evidence="5" id="KW-1185">Reference proteome</keyword>
<evidence type="ECO:0000256" key="1">
    <source>
        <dbReference type="ARBA" id="ARBA00023002"/>
    </source>
</evidence>
<evidence type="ECO:0000256" key="2">
    <source>
        <dbReference type="ARBA" id="ARBA00023033"/>
    </source>
</evidence>
<dbReference type="SUPFAM" id="SSF51679">
    <property type="entry name" value="Bacterial luciferase-like"/>
    <property type="match status" value="1"/>
</dbReference>
<dbReference type="PANTHER" id="PTHR30137:SF8">
    <property type="entry name" value="BLR5498 PROTEIN"/>
    <property type="match status" value="1"/>
</dbReference>
<protein>
    <recommendedName>
        <fullName evidence="3">Luciferase-like domain-containing protein</fullName>
    </recommendedName>
</protein>
<evidence type="ECO:0000313" key="4">
    <source>
        <dbReference type="EMBL" id="ETW97626.1"/>
    </source>
</evidence>
<dbReference type="GO" id="GO:0016705">
    <property type="term" value="F:oxidoreductase activity, acting on paired donors, with incorporation or reduction of molecular oxygen"/>
    <property type="evidence" value="ECO:0007669"/>
    <property type="project" value="InterPro"/>
</dbReference>
<sequence length="381" mass="42675">MHCGVMVTGYNQGDWGRLMAEDYDHPPLVSDAANMDDTLYMGELVEPLGFDSIWATEHYGSAYSMQPNPLQYLSYWAGRTSRVDMGTAVIVAPWWNPVRLAHEISMLDILLKGRRLHLGIGRGIAPHEYASLGYPIEQSHKYFYDVVNAIRAADGAERFTFDGEIYKIPPTTIRPQARHKGDLTTRIKAAFTTKESARLAAENGLGQMFVSGANLDEMTEQVRQFNAIRAGLGMPPDQPTTLLWMYCAETEAEAEEGWQYFHNQLMAAQHHYFEWNNPGFEGIHGYEEYLKRQAADVGVADAGYEARRATQPIGTPDEIIEKIRTLQKAISLEMLVVHVFYGGMPREKAEKSMRLFAEKVLPAVQAMPTPINPASLGQAVS</sequence>
<keyword evidence="2" id="KW-0503">Monooxygenase</keyword>
<dbReference type="HOGENOM" id="CLU_027853_3_0_7"/>
<dbReference type="GO" id="GO:0005829">
    <property type="term" value="C:cytosol"/>
    <property type="evidence" value="ECO:0007669"/>
    <property type="project" value="TreeGrafter"/>
</dbReference>
<evidence type="ECO:0000313" key="5">
    <source>
        <dbReference type="Proteomes" id="UP000019141"/>
    </source>
</evidence>
<dbReference type="InterPro" id="IPR011251">
    <property type="entry name" value="Luciferase-like_dom"/>
</dbReference>
<evidence type="ECO:0000259" key="3">
    <source>
        <dbReference type="Pfam" id="PF00296"/>
    </source>
</evidence>
<dbReference type="PANTHER" id="PTHR30137">
    <property type="entry name" value="LUCIFERASE-LIKE MONOOXYGENASE"/>
    <property type="match status" value="1"/>
</dbReference>
<accession>W4LJU7</accession>
<dbReference type="InterPro" id="IPR036661">
    <property type="entry name" value="Luciferase-like_sf"/>
</dbReference>
<reference evidence="4 5" key="1">
    <citation type="journal article" date="2014" name="Nature">
        <title>An environmental bacterial taxon with a large and distinct metabolic repertoire.</title>
        <authorList>
            <person name="Wilson M.C."/>
            <person name="Mori T."/>
            <person name="Ruckert C."/>
            <person name="Uria A.R."/>
            <person name="Helf M.J."/>
            <person name="Takada K."/>
            <person name="Gernert C."/>
            <person name="Steffens U.A."/>
            <person name="Heycke N."/>
            <person name="Schmitt S."/>
            <person name="Rinke C."/>
            <person name="Helfrich E.J."/>
            <person name="Brachmann A.O."/>
            <person name="Gurgui C."/>
            <person name="Wakimoto T."/>
            <person name="Kracht M."/>
            <person name="Crusemann M."/>
            <person name="Hentschel U."/>
            <person name="Abe I."/>
            <person name="Matsunaga S."/>
            <person name="Kalinowski J."/>
            <person name="Takeyama H."/>
            <person name="Piel J."/>
        </authorList>
    </citation>
    <scope>NUCLEOTIDE SEQUENCE [LARGE SCALE GENOMIC DNA]</scope>
    <source>
        <strain evidence="5">TSY1</strain>
    </source>
</reference>
<organism evidence="4 5">
    <name type="scientific">Entotheonella factor</name>
    <dbReference type="NCBI Taxonomy" id="1429438"/>
    <lineage>
        <taxon>Bacteria</taxon>
        <taxon>Pseudomonadati</taxon>
        <taxon>Nitrospinota/Tectimicrobiota group</taxon>
        <taxon>Candidatus Tectimicrobiota</taxon>
        <taxon>Candidatus Entotheonellia</taxon>
        <taxon>Candidatus Entotheonellales</taxon>
        <taxon>Candidatus Entotheonellaceae</taxon>
        <taxon>Candidatus Entotheonella</taxon>
    </lineage>
</organism>
<comment type="caution">
    <text evidence="4">The sequence shown here is derived from an EMBL/GenBank/DDBJ whole genome shotgun (WGS) entry which is preliminary data.</text>
</comment>
<dbReference type="InterPro" id="IPR050766">
    <property type="entry name" value="Bact_Lucif_Oxidored"/>
</dbReference>
<feature type="domain" description="Luciferase-like" evidence="3">
    <location>
        <begin position="32"/>
        <end position="329"/>
    </location>
</feature>
<dbReference type="EMBL" id="AZHW01000641">
    <property type="protein sequence ID" value="ETW97626.1"/>
    <property type="molecule type" value="Genomic_DNA"/>
</dbReference>
<dbReference type="Pfam" id="PF00296">
    <property type="entry name" value="Bac_luciferase"/>
    <property type="match status" value="1"/>
</dbReference>
<dbReference type="AlphaFoldDB" id="W4LJU7"/>
<proteinExistence type="predicted"/>
<name>W4LJU7_ENTF1</name>
<dbReference type="Gene3D" id="3.20.20.30">
    <property type="entry name" value="Luciferase-like domain"/>
    <property type="match status" value="1"/>
</dbReference>
<dbReference type="GO" id="GO:0004497">
    <property type="term" value="F:monooxygenase activity"/>
    <property type="evidence" value="ECO:0007669"/>
    <property type="project" value="UniProtKB-KW"/>
</dbReference>
<keyword evidence="1" id="KW-0560">Oxidoreductase</keyword>